<accession>A0ABV2LPR4</accession>
<comment type="caution">
    <text evidence="1">The sequence shown here is derived from an EMBL/GenBank/DDBJ whole genome shotgun (WGS) entry which is preliminary data.</text>
</comment>
<evidence type="ECO:0008006" key="3">
    <source>
        <dbReference type="Google" id="ProtNLM"/>
    </source>
</evidence>
<protein>
    <recommendedName>
        <fullName evidence="3">RHS repeat-associated core domain-containing protein</fullName>
    </recommendedName>
</protein>
<reference evidence="1 2" key="1">
    <citation type="submission" date="2024-06" db="EMBL/GenBank/DDBJ databases">
        <title>Genomic Encyclopedia of Type Strains, Phase IV (KMG-IV): sequencing the most valuable type-strain genomes for metagenomic binning, comparative biology and taxonomic classification.</title>
        <authorList>
            <person name="Goeker M."/>
        </authorList>
    </citation>
    <scope>NUCLEOTIDE SEQUENCE [LARGE SCALE GENOMIC DNA]</scope>
    <source>
        <strain evidence="1 2">DSM 29388</strain>
    </source>
</reference>
<proteinExistence type="predicted"/>
<dbReference type="RefSeq" id="WP_354505639.1">
    <property type="nucleotide sequence ID" value="NZ_JBEPMO010000001.1"/>
</dbReference>
<dbReference type="EMBL" id="JBEPMO010000001">
    <property type="protein sequence ID" value="MET3730565.1"/>
    <property type="molecule type" value="Genomic_DNA"/>
</dbReference>
<evidence type="ECO:0000313" key="2">
    <source>
        <dbReference type="Proteomes" id="UP001549146"/>
    </source>
</evidence>
<evidence type="ECO:0000313" key="1">
    <source>
        <dbReference type="EMBL" id="MET3730565.1"/>
    </source>
</evidence>
<sequence length="271" mass="30894">MMSCKCIVNHTIHFVNRARAGDNPVYFVDVNGEWIYINDGSNGSYRYTDGKTQKKNEETGKYEDIDGNTYLSDFVFETIVNLESLKESGDTGKGLIDHFDKEGNDISIEFLSNKFDRTGNKLLLDWGYADNIPTMTTEGIQMSKNFIELGHEMGHVKDPYKYMGISWMYFKSKNKSVHENEIYATHIENMIRAESGHPLRTQYVNGVKSSTIIDNDGNSVFFNNNGVRNVFQNKTDLQKAYDISKSAFGGVILQNRYNYYQKHSGGCYCGN</sequence>
<organism evidence="1 2">
    <name type="scientific">Moheibacter stercoris</name>
    <dbReference type="NCBI Taxonomy" id="1628251"/>
    <lineage>
        <taxon>Bacteria</taxon>
        <taxon>Pseudomonadati</taxon>
        <taxon>Bacteroidota</taxon>
        <taxon>Flavobacteriia</taxon>
        <taxon>Flavobacteriales</taxon>
        <taxon>Weeksellaceae</taxon>
        <taxon>Moheibacter</taxon>
    </lineage>
</organism>
<keyword evidence="2" id="KW-1185">Reference proteome</keyword>
<name>A0ABV2LPR4_9FLAO</name>
<dbReference type="Proteomes" id="UP001549146">
    <property type="component" value="Unassembled WGS sequence"/>
</dbReference>
<gene>
    <name evidence="1" type="ORF">ABID46_000117</name>
</gene>